<feature type="coiled-coil region" evidence="1">
    <location>
        <begin position="51"/>
        <end position="152"/>
    </location>
</feature>
<organism evidence="3 4">
    <name type="scientific">Diversispora eburnea</name>
    <dbReference type="NCBI Taxonomy" id="1213867"/>
    <lineage>
        <taxon>Eukaryota</taxon>
        <taxon>Fungi</taxon>
        <taxon>Fungi incertae sedis</taxon>
        <taxon>Mucoromycota</taxon>
        <taxon>Glomeromycotina</taxon>
        <taxon>Glomeromycetes</taxon>
        <taxon>Diversisporales</taxon>
        <taxon>Diversisporaceae</taxon>
        <taxon>Diversispora</taxon>
    </lineage>
</organism>
<feature type="region of interest" description="Disordered" evidence="2">
    <location>
        <begin position="1"/>
        <end position="40"/>
    </location>
</feature>
<reference evidence="3" key="1">
    <citation type="submission" date="2021-06" db="EMBL/GenBank/DDBJ databases">
        <authorList>
            <person name="Kallberg Y."/>
            <person name="Tangrot J."/>
            <person name="Rosling A."/>
        </authorList>
    </citation>
    <scope>NUCLEOTIDE SEQUENCE</scope>
    <source>
        <strain evidence="3">AZ414A</strain>
    </source>
</reference>
<keyword evidence="4" id="KW-1185">Reference proteome</keyword>
<feature type="region of interest" description="Disordered" evidence="2">
    <location>
        <begin position="504"/>
        <end position="540"/>
    </location>
</feature>
<name>A0A9N9F5B3_9GLOM</name>
<feature type="compositionally biased region" description="Basic and acidic residues" evidence="2">
    <location>
        <begin position="619"/>
        <end position="630"/>
    </location>
</feature>
<keyword evidence="1" id="KW-0175">Coiled coil</keyword>
<sequence>METSGNKIDLEDMQTGFHDNDKTTNIREKNKENKVPDDGSIPMEYEYVRIIENYESENEKLKKEIASLEKARELSEKDNKEYRKECEQKIEEQKDQIIQYNSHINFLQSEKDNLQNRYNNLMASYEYKNKELDNIKKRNDFLQKEAAEYQSRLGDAKNFRLGDDDRNNSTHLTRDIEELQSEINIYARVKKGVSLNMEMVDNGLHEFDCSFESFKTSDEEEDNKKMLVKAFLQRVVLITIMDQMDKYLGQMDSIQKIQMDEKYEYLHELEVISRSKNLMTTVENFANNRDGKDEVSLVAPTKIRQQIYALLGDRGFSDITIKGEKISHPVIQNIASELSKVMNKYRSFSSEAKEKENDEMAPNIIREVIKIFYFRFKVQEPEAEYIWIKKGTKIDSTIMSGTWDDQVELWSVGLCFIPLIGINLNNEKHRKVLFPARVLAIKNKKGSKMGGIVKSIFSHNKRENSVDHKNSGQIQKEINRNKNRINNSEIIGSMFNNPPLSQIYSENPSKYTQASDQIKNSSQTRQTEKARNNNSSRNEKIVLNMDLSSLASYYDHSSPQNYSYTQDSQNNKHDLNNQTLRNDSFKDRNTSSHSSQDKNLASQDNSQNQNQNLNTPYQDHSEIDNSKKDNNTPPELPPKSPKSPK</sequence>
<gene>
    <name evidence="3" type="ORF">DEBURN_LOCUS5124</name>
</gene>
<evidence type="ECO:0000256" key="1">
    <source>
        <dbReference type="SAM" id="Coils"/>
    </source>
</evidence>
<feature type="compositionally biased region" description="Polar residues" evidence="2">
    <location>
        <begin position="504"/>
        <end position="525"/>
    </location>
</feature>
<evidence type="ECO:0000313" key="4">
    <source>
        <dbReference type="Proteomes" id="UP000789706"/>
    </source>
</evidence>
<accession>A0A9N9F5B3</accession>
<dbReference type="EMBL" id="CAJVPK010000435">
    <property type="protein sequence ID" value="CAG8510016.1"/>
    <property type="molecule type" value="Genomic_DNA"/>
</dbReference>
<comment type="caution">
    <text evidence="3">The sequence shown here is derived from an EMBL/GenBank/DDBJ whole genome shotgun (WGS) entry which is preliminary data.</text>
</comment>
<dbReference type="OrthoDB" id="2428093at2759"/>
<feature type="region of interest" description="Disordered" evidence="2">
    <location>
        <begin position="558"/>
        <end position="645"/>
    </location>
</feature>
<feature type="compositionally biased region" description="Basic and acidic residues" evidence="2">
    <location>
        <begin position="18"/>
        <end position="37"/>
    </location>
</feature>
<dbReference type="AlphaFoldDB" id="A0A9N9F5B3"/>
<feature type="compositionally biased region" description="Polar residues" evidence="2">
    <location>
        <begin position="558"/>
        <end position="569"/>
    </location>
</feature>
<feature type="compositionally biased region" description="Pro residues" evidence="2">
    <location>
        <begin position="634"/>
        <end position="645"/>
    </location>
</feature>
<dbReference type="Proteomes" id="UP000789706">
    <property type="component" value="Unassembled WGS sequence"/>
</dbReference>
<evidence type="ECO:0000313" key="3">
    <source>
        <dbReference type="EMBL" id="CAG8510016.1"/>
    </source>
</evidence>
<evidence type="ECO:0000256" key="2">
    <source>
        <dbReference type="SAM" id="MobiDB-lite"/>
    </source>
</evidence>
<feature type="compositionally biased region" description="Low complexity" evidence="2">
    <location>
        <begin position="599"/>
        <end position="614"/>
    </location>
</feature>
<proteinExistence type="predicted"/>
<protein>
    <submittedName>
        <fullName evidence="3">2981_t:CDS:1</fullName>
    </submittedName>
</protein>